<protein>
    <recommendedName>
        <fullName evidence="2">Sugar-phosphatase</fullName>
    </recommendedName>
</protein>
<comment type="caution">
    <text evidence="1">The sequence shown here is derived from an EMBL/GenBank/DDBJ whole genome shotgun (WGS) entry which is preliminary data.</text>
</comment>
<dbReference type="InterPro" id="IPR036412">
    <property type="entry name" value="HAD-like_sf"/>
</dbReference>
<organism evidence="1">
    <name type="scientific">bioreactor metagenome</name>
    <dbReference type="NCBI Taxonomy" id="1076179"/>
    <lineage>
        <taxon>unclassified sequences</taxon>
        <taxon>metagenomes</taxon>
        <taxon>ecological metagenomes</taxon>
    </lineage>
</organism>
<dbReference type="GO" id="GO:0016791">
    <property type="term" value="F:phosphatase activity"/>
    <property type="evidence" value="ECO:0007669"/>
    <property type="project" value="TreeGrafter"/>
</dbReference>
<dbReference type="Pfam" id="PF08282">
    <property type="entry name" value="Hydrolase_3"/>
    <property type="match status" value="1"/>
</dbReference>
<dbReference type="EMBL" id="VSSQ01041014">
    <property type="protein sequence ID" value="MPM94361.1"/>
    <property type="molecule type" value="Genomic_DNA"/>
</dbReference>
<dbReference type="SUPFAM" id="SSF56784">
    <property type="entry name" value="HAD-like"/>
    <property type="match status" value="1"/>
</dbReference>
<accession>A0A645DYG9</accession>
<evidence type="ECO:0000313" key="1">
    <source>
        <dbReference type="EMBL" id="MPM94361.1"/>
    </source>
</evidence>
<dbReference type="AlphaFoldDB" id="A0A645DYG9"/>
<gene>
    <name evidence="1" type="ORF">SDC9_141507</name>
</gene>
<evidence type="ECO:0008006" key="2">
    <source>
        <dbReference type="Google" id="ProtNLM"/>
    </source>
</evidence>
<dbReference type="Gene3D" id="3.30.1240.10">
    <property type="match status" value="1"/>
</dbReference>
<dbReference type="GO" id="GO:0005829">
    <property type="term" value="C:cytosol"/>
    <property type="evidence" value="ECO:0007669"/>
    <property type="project" value="TreeGrafter"/>
</dbReference>
<reference evidence="1" key="1">
    <citation type="submission" date="2019-08" db="EMBL/GenBank/DDBJ databases">
        <authorList>
            <person name="Kucharzyk K."/>
            <person name="Murdoch R.W."/>
            <person name="Higgins S."/>
            <person name="Loffler F."/>
        </authorList>
    </citation>
    <scope>NUCLEOTIDE SEQUENCE</scope>
</reference>
<dbReference type="PANTHER" id="PTHR10000">
    <property type="entry name" value="PHOSPHOSERINE PHOSPHATASE"/>
    <property type="match status" value="1"/>
</dbReference>
<proteinExistence type="predicted"/>
<dbReference type="InterPro" id="IPR023214">
    <property type="entry name" value="HAD_sf"/>
</dbReference>
<name>A0A645DYG9_9ZZZZ</name>
<dbReference type="PANTHER" id="PTHR10000:SF8">
    <property type="entry name" value="HAD SUPERFAMILY HYDROLASE-LIKE, TYPE 3"/>
    <property type="match status" value="1"/>
</dbReference>
<dbReference type="Gene3D" id="3.40.50.1000">
    <property type="entry name" value="HAD superfamily/HAD-like"/>
    <property type="match status" value="1"/>
</dbReference>
<dbReference type="GO" id="GO:0000287">
    <property type="term" value="F:magnesium ion binding"/>
    <property type="evidence" value="ECO:0007669"/>
    <property type="project" value="TreeGrafter"/>
</dbReference>
<sequence length="196" mass="22361">MSMSQENVKKIVELGAERNTFIEVSDGYRYYKYLPTKEHRKYDCFNKHNISGRVKSYMGGIRYVNSPNELCKVKGPIYQVVIGAEEEITREITSIVRNQGYESIEVRDLLWKEFLFINHQGMGKARGVKLLCDYFKISPKEVIAFGDERNDIDMLELVGMGVAMDNADESVKAVADYVTLSNDNDGVAEALSKFFL</sequence>